<dbReference type="Proteomes" id="UP000799439">
    <property type="component" value="Unassembled WGS sequence"/>
</dbReference>
<sequence>MSLRRRSPPPSDSHYDYLLKIILLGPSGSGKSSLLHYFLHHSPLRLSSQTIGVEFATKILTLGTGRSRRRVKLQLWDTAGTERFRSVSRSYYRGAAGAILVYDVRDERSFNLAGEFLRDARALGSRGLSVVCVGNKIDAETGLSANITGSEAGSVRSVGGWADDGAREREVSAARANAWAAAQDIPVCVETSAATGEGVEDVFARLARTILTRIEMGVVNPDDPDSGIQYGDDLGGWADGKSVRSGLTVDDAASLVAYSGQKIAGRGKVKLGGALGEWGEVFGGSKNGARGGGGCC</sequence>
<dbReference type="PROSITE" id="PS51419">
    <property type="entry name" value="RAB"/>
    <property type="match status" value="1"/>
</dbReference>
<comment type="similarity">
    <text evidence="1">Belongs to the small GTPase superfamily. Rab family.</text>
</comment>
<dbReference type="SUPFAM" id="SSF52540">
    <property type="entry name" value="P-loop containing nucleoside triphosphate hydrolases"/>
    <property type="match status" value="1"/>
</dbReference>
<dbReference type="InterPro" id="IPR005225">
    <property type="entry name" value="Small_GTP-bd"/>
</dbReference>
<gene>
    <name evidence="2" type="ORF">K461DRAFT_274423</name>
</gene>
<dbReference type="CDD" id="cd00154">
    <property type="entry name" value="Rab"/>
    <property type="match status" value="1"/>
</dbReference>
<evidence type="ECO:0000256" key="1">
    <source>
        <dbReference type="ARBA" id="ARBA00006270"/>
    </source>
</evidence>
<dbReference type="SMART" id="SM00175">
    <property type="entry name" value="RAB"/>
    <property type="match status" value="1"/>
</dbReference>
<keyword evidence="3" id="KW-1185">Reference proteome</keyword>
<dbReference type="GO" id="GO:0005525">
    <property type="term" value="F:GTP binding"/>
    <property type="evidence" value="ECO:0007669"/>
    <property type="project" value="InterPro"/>
</dbReference>
<dbReference type="AlphaFoldDB" id="A0A9P4MM90"/>
<dbReference type="Gene3D" id="3.40.50.300">
    <property type="entry name" value="P-loop containing nucleotide triphosphate hydrolases"/>
    <property type="match status" value="1"/>
</dbReference>
<evidence type="ECO:0000313" key="2">
    <source>
        <dbReference type="EMBL" id="KAF2158172.1"/>
    </source>
</evidence>
<dbReference type="OrthoDB" id="9989112at2759"/>
<organism evidence="2 3">
    <name type="scientific">Myriangium duriaei CBS 260.36</name>
    <dbReference type="NCBI Taxonomy" id="1168546"/>
    <lineage>
        <taxon>Eukaryota</taxon>
        <taxon>Fungi</taxon>
        <taxon>Dikarya</taxon>
        <taxon>Ascomycota</taxon>
        <taxon>Pezizomycotina</taxon>
        <taxon>Dothideomycetes</taxon>
        <taxon>Dothideomycetidae</taxon>
        <taxon>Myriangiales</taxon>
        <taxon>Myriangiaceae</taxon>
        <taxon>Myriangium</taxon>
    </lineage>
</organism>
<dbReference type="PRINTS" id="PR00449">
    <property type="entry name" value="RASTRNSFRMNG"/>
</dbReference>
<dbReference type="InterPro" id="IPR001806">
    <property type="entry name" value="Small_GTPase"/>
</dbReference>
<accession>A0A9P4MM90</accession>
<dbReference type="PANTHER" id="PTHR47979">
    <property type="entry name" value="DRAB11-RELATED"/>
    <property type="match status" value="1"/>
</dbReference>
<dbReference type="FunFam" id="3.40.50.300:FF:001447">
    <property type="entry name" value="Ras-related protein Rab-1B"/>
    <property type="match status" value="1"/>
</dbReference>
<reference evidence="2" key="1">
    <citation type="journal article" date="2020" name="Stud. Mycol.">
        <title>101 Dothideomycetes genomes: a test case for predicting lifestyles and emergence of pathogens.</title>
        <authorList>
            <person name="Haridas S."/>
            <person name="Albert R."/>
            <person name="Binder M."/>
            <person name="Bloem J."/>
            <person name="Labutti K."/>
            <person name="Salamov A."/>
            <person name="Andreopoulos B."/>
            <person name="Baker S."/>
            <person name="Barry K."/>
            <person name="Bills G."/>
            <person name="Bluhm B."/>
            <person name="Cannon C."/>
            <person name="Castanera R."/>
            <person name="Culley D."/>
            <person name="Daum C."/>
            <person name="Ezra D."/>
            <person name="Gonzalez J."/>
            <person name="Henrissat B."/>
            <person name="Kuo A."/>
            <person name="Liang C."/>
            <person name="Lipzen A."/>
            <person name="Lutzoni F."/>
            <person name="Magnuson J."/>
            <person name="Mondo S."/>
            <person name="Nolan M."/>
            <person name="Ohm R."/>
            <person name="Pangilinan J."/>
            <person name="Park H.-J."/>
            <person name="Ramirez L."/>
            <person name="Alfaro M."/>
            <person name="Sun H."/>
            <person name="Tritt A."/>
            <person name="Yoshinaga Y."/>
            <person name="Zwiers L.-H."/>
            <person name="Turgeon B."/>
            <person name="Goodwin S."/>
            <person name="Spatafora J."/>
            <person name="Crous P."/>
            <person name="Grigoriev I."/>
        </authorList>
    </citation>
    <scope>NUCLEOTIDE SEQUENCE</scope>
    <source>
        <strain evidence="2">CBS 260.36</strain>
    </source>
</reference>
<dbReference type="GO" id="GO:0003924">
    <property type="term" value="F:GTPase activity"/>
    <property type="evidence" value="ECO:0007669"/>
    <property type="project" value="InterPro"/>
</dbReference>
<dbReference type="InterPro" id="IPR050209">
    <property type="entry name" value="Rab_GTPases_membrane_traffic"/>
</dbReference>
<dbReference type="PROSITE" id="PS51421">
    <property type="entry name" value="RAS"/>
    <property type="match status" value="1"/>
</dbReference>
<comment type="caution">
    <text evidence="2">The sequence shown here is derived from an EMBL/GenBank/DDBJ whole genome shotgun (WGS) entry which is preliminary data.</text>
</comment>
<dbReference type="EMBL" id="ML996081">
    <property type="protein sequence ID" value="KAF2158172.1"/>
    <property type="molecule type" value="Genomic_DNA"/>
</dbReference>
<dbReference type="NCBIfam" id="TIGR00231">
    <property type="entry name" value="small_GTP"/>
    <property type="match status" value="1"/>
</dbReference>
<dbReference type="Pfam" id="PF00071">
    <property type="entry name" value="Ras"/>
    <property type="match status" value="1"/>
</dbReference>
<protein>
    <submittedName>
        <fullName evidence="2">Ras-domain-containing protein</fullName>
    </submittedName>
</protein>
<proteinExistence type="inferred from homology"/>
<dbReference type="SMART" id="SM00174">
    <property type="entry name" value="RHO"/>
    <property type="match status" value="1"/>
</dbReference>
<evidence type="ECO:0000313" key="3">
    <source>
        <dbReference type="Proteomes" id="UP000799439"/>
    </source>
</evidence>
<dbReference type="InterPro" id="IPR027417">
    <property type="entry name" value="P-loop_NTPase"/>
</dbReference>
<dbReference type="SMART" id="SM00173">
    <property type="entry name" value="RAS"/>
    <property type="match status" value="1"/>
</dbReference>
<name>A0A9P4MM90_9PEZI</name>